<gene>
    <name evidence="1" type="ORF">GLS40_00025</name>
</gene>
<dbReference type="EMBL" id="WNXQ01000001">
    <property type="protein sequence ID" value="MWB76400.1"/>
    <property type="molecule type" value="Genomic_DNA"/>
</dbReference>
<name>A0A844WB12_9RHOB</name>
<reference evidence="1 2" key="1">
    <citation type="submission" date="2019-11" db="EMBL/GenBank/DDBJ databases">
        <title>Pseudooceanicola pacifica sp. nov., isolated from deep-sea sediment of the Pacific Ocean.</title>
        <authorList>
            <person name="Lyu L."/>
        </authorList>
    </citation>
    <scope>NUCLEOTIDE SEQUENCE [LARGE SCALE GENOMIC DNA]</scope>
    <source>
        <strain evidence="1 2">216_PA32_1</strain>
    </source>
</reference>
<dbReference type="Pfam" id="PF09489">
    <property type="entry name" value="CbtB"/>
    <property type="match status" value="1"/>
</dbReference>
<dbReference type="Proteomes" id="UP000443843">
    <property type="component" value="Unassembled WGS sequence"/>
</dbReference>
<accession>A0A844WB12</accession>
<dbReference type="InterPro" id="IPR012667">
    <property type="entry name" value="CbtB_put"/>
</dbReference>
<sequence>MTALSKSAGLVRTEILGIAAVFALGLGIVTLAGHVQAATLHDAAHDTRHATGFPCH</sequence>
<dbReference type="AlphaFoldDB" id="A0A844WB12"/>
<proteinExistence type="predicted"/>
<organism evidence="1 2">
    <name type="scientific">Pseudooceanicola pacificus</name>
    <dbReference type="NCBI Taxonomy" id="2676438"/>
    <lineage>
        <taxon>Bacteria</taxon>
        <taxon>Pseudomonadati</taxon>
        <taxon>Pseudomonadota</taxon>
        <taxon>Alphaproteobacteria</taxon>
        <taxon>Rhodobacterales</taxon>
        <taxon>Paracoccaceae</taxon>
        <taxon>Pseudooceanicola</taxon>
    </lineage>
</organism>
<evidence type="ECO:0000313" key="2">
    <source>
        <dbReference type="Proteomes" id="UP000443843"/>
    </source>
</evidence>
<evidence type="ECO:0000313" key="1">
    <source>
        <dbReference type="EMBL" id="MWB76400.1"/>
    </source>
</evidence>
<keyword evidence="2" id="KW-1185">Reference proteome</keyword>
<protein>
    <submittedName>
        <fullName evidence="1">CbtB-domain containing protein</fullName>
    </submittedName>
</protein>
<dbReference type="RefSeq" id="WP_160380559.1">
    <property type="nucleotide sequence ID" value="NZ_WNXQ01000001.1"/>
</dbReference>
<comment type="caution">
    <text evidence="1">The sequence shown here is derived from an EMBL/GenBank/DDBJ whole genome shotgun (WGS) entry which is preliminary data.</text>
</comment>